<evidence type="ECO:0000313" key="1">
    <source>
        <dbReference type="EMBL" id="QNO42367.1"/>
    </source>
</evidence>
<dbReference type="AlphaFoldDB" id="A0A7G9YCI7"/>
<accession>A0A7G9YCI7</accession>
<proteinExistence type="predicted"/>
<name>A0A7G9YCI7_9EURY</name>
<reference evidence="2" key="1">
    <citation type="submission" date="2020-06" db="EMBL/GenBank/DDBJ databases">
        <title>Unique genomic features of the anaerobic methanotrophic archaea.</title>
        <authorList>
            <person name="Chadwick G.L."/>
            <person name="Skennerton C.T."/>
            <person name="Laso-Perez R."/>
            <person name="Leu A.O."/>
            <person name="Speth D.R."/>
            <person name="Yu H."/>
            <person name="Morgan-Lang C."/>
            <person name="Hatzenpichler R."/>
            <person name="Goudeau D."/>
            <person name="Malmstrom R."/>
            <person name="Brazelton W.J."/>
            <person name="Woyke T."/>
            <person name="Hallam S.J."/>
            <person name="Tyson G.W."/>
            <person name="Wegener G."/>
            <person name="Boetius A."/>
            <person name="Orphan V."/>
        </authorList>
    </citation>
    <scope>NUCLEOTIDE SEQUENCE</scope>
</reference>
<gene>
    <name evidence="2" type="ORF">LBDFMPMG_00002</name>
    <name evidence="1" type="ORF">LFOPHFOE_00007</name>
</gene>
<dbReference type="EMBL" id="MT630734">
    <property type="protein sequence ID" value="QNO42367.1"/>
    <property type="molecule type" value="Genomic_DNA"/>
</dbReference>
<dbReference type="EMBL" id="MT631146">
    <property type="protein sequence ID" value="QNO45721.1"/>
    <property type="molecule type" value="Genomic_DNA"/>
</dbReference>
<protein>
    <submittedName>
        <fullName evidence="2">Uncharacterized protein</fullName>
    </submittedName>
</protein>
<organism evidence="2">
    <name type="scientific">Candidatus Methanogaster sp. ANME-2c ERB4</name>
    <dbReference type="NCBI Taxonomy" id="2759911"/>
    <lineage>
        <taxon>Archaea</taxon>
        <taxon>Methanobacteriati</taxon>
        <taxon>Methanobacteriota</taxon>
        <taxon>Stenosarchaea group</taxon>
        <taxon>Methanomicrobia</taxon>
        <taxon>Methanosarcinales</taxon>
        <taxon>ANME-2 cluster</taxon>
        <taxon>Candidatus Methanogasteraceae</taxon>
        <taxon>Candidatus Methanogaster</taxon>
    </lineage>
</organism>
<sequence length="280" mass="31701">MRSRLEITTDRDGRYTTQPSGDGWVDALIRFVGSVSERVSESDDPPHIRSRLVITTESGNDTTEWEGDDWAENTIQYIKDFSAGTKTKPETTTSLEITTDRDGRYTTQPSGDGWVDALIRFVGSVSARLSESDDPPYLTSRLTITNDIGKDVTKWEGDGWAGAMVQYINDFSAGTKTKSVIKASHQSSSRAPLSAPLSVRERLESFLKYEYPHVWFTSTDVKTHYGRIYDQINLSTVSTYLARMYNRGLLERRGNRMQREYRVQESEIPELTLPIMQSAN</sequence>
<evidence type="ECO:0000313" key="2">
    <source>
        <dbReference type="EMBL" id="QNO45721.1"/>
    </source>
</evidence>